<organism evidence="1 2">
    <name type="scientific">Jeotgalibacillus campisalis</name>
    <dbReference type="NCBI Taxonomy" id="220754"/>
    <lineage>
        <taxon>Bacteria</taxon>
        <taxon>Bacillati</taxon>
        <taxon>Bacillota</taxon>
        <taxon>Bacilli</taxon>
        <taxon>Bacillales</taxon>
        <taxon>Caryophanaceae</taxon>
        <taxon>Jeotgalibacillus</taxon>
    </lineage>
</organism>
<dbReference type="OrthoDB" id="2453412at2"/>
<comment type="caution">
    <text evidence="1">The sequence shown here is derived from an EMBL/GenBank/DDBJ whole genome shotgun (WGS) entry which is preliminary data.</text>
</comment>
<sequence length="114" mass="13150">MINYNYFQKQLEQEMNVEAADQPVINCIKVASSQLETRLYDCKHCSDDDINKISNAIKAIEKEILSQKPSSKVLTHMLKRVQNMLDSIKKTPEVLMAYARWRSLVEMSIKSSLV</sequence>
<evidence type="ECO:0000313" key="2">
    <source>
        <dbReference type="Proteomes" id="UP000031972"/>
    </source>
</evidence>
<dbReference type="Proteomes" id="UP000031972">
    <property type="component" value="Unassembled WGS sequence"/>
</dbReference>
<gene>
    <name evidence="1" type="ORF">KR50_08190</name>
</gene>
<dbReference type="RefSeq" id="WP_041055176.1">
    <property type="nucleotide sequence ID" value="NZ_JXRR01000008.1"/>
</dbReference>
<reference evidence="1 2" key="1">
    <citation type="submission" date="2015-01" db="EMBL/GenBank/DDBJ databases">
        <title>Jeotgalibacillus campisalis genome sequencing.</title>
        <authorList>
            <person name="Goh K.M."/>
            <person name="Chan K.-G."/>
            <person name="Yaakop A.S."/>
            <person name="Ee R."/>
            <person name="Gan H.M."/>
            <person name="Chan C.S."/>
        </authorList>
    </citation>
    <scope>NUCLEOTIDE SEQUENCE [LARGE SCALE GENOMIC DNA]</scope>
    <source>
        <strain evidence="1 2">SF-57</strain>
    </source>
</reference>
<keyword evidence="2" id="KW-1185">Reference proteome</keyword>
<proteinExistence type="predicted"/>
<protein>
    <submittedName>
        <fullName evidence="1">Uncharacterized protein</fullName>
    </submittedName>
</protein>
<dbReference type="PATRIC" id="fig|220754.4.peg.839"/>
<accession>A0A0C2W4F5</accession>
<dbReference type="EMBL" id="JXRR01000008">
    <property type="protein sequence ID" value="KIL50938.1"/>
    <property type="molecule type" value="Genomic_DNA"/>
</dbReference>
<evidence type="ECO:0000313" key="1">
    <source>
        <dbReference type="EMBL" id="KIL50938.1"/>
    </source>
</evidence>
<dbReference type="AlphaFoldDB" id="A0A0C2W4F5"/>
<name>A0A0C2W4F5_9BACL</name>